<dbReference type="OrthoDB" id="196630at2"/>
<dbReference type="Gene3D" id="3.40.50.720">
    <property type="entry name" value="NAD(P)-binding Rossmann-like Domain"/>
    <property type="match status" value="1"/>
</dbReference>
<gene>
    <name evidence="4" type="primary">fabG</name>
    <name evidence="5" type="ORF">BG57_28075</name>
    <name evidence="4" type="ORF">GCM10010985_42250</name>
</gene>
<evidence type="ECO:0000313" key="6">
    <source>
        <dbReference type="Proteomes" id="UP000027439"/>
    </source>
</evidence>
<reference evidence="7" key="3">
    <citation type="journal article" date="2019" name="Int. J. Syst. Evol. Microbiol.">
        <title>The Global Catalogue of Microorganisms (GCM) 10K type strain sequencing project: providing services to taxonomists for standard genome sequencing and annotation.</title>
        <authorList>
            <consortium name="The Broad Institute Genomics Platform"/>
            <consortium name="The Broad Institute Genome Sequencing Center for Infectious Disease"/>
            <person name="Wu L."/>
            <person name="Ma J."/>
        </authorList>
    </citation>
    <scope>NUCLEOTIDE SEQUENCE [LARGE SCALE GENOMIC DNA]</scope>
    <source>
        <strain evidence="7">CGMCC 1.11013</strain>
    </source>
</reference>
<dbReference type="EMBL" id="JFHE01000006">
    <property type="protein sequence ID" value="KDR35691.1"/>
    <property type="molecule type" value="Genomic_DNA"/>
</dbReference>
<organism evidence="5 6">
    <name type="scientific">Caballeronia grimmiae</name>
    <dbReference type="NCBI Taxonomy" id="1071679"/>
    <lineage>
        <taxon>Bacteria</taxon>
        <taxon>Pseudomonadati</taxon>
        <taxon>Pseudomonadota</taxon>
        <taxon>Betaproteobacteria</taxon>
        <taxon>Burkholderiales</taxon>
        <taxon>Burkholderiaceae</taxon>
        <taxon>Caballeronia</taxon>
    </lineage>
</organism>
<dbReference type="Pfam" id="PF00106">
    <property type="entry name" value="adh_short"/>
    <property type="match status" value="1"/>
</dbReference>
<reference evidence="4" key="4">
    <citation type="submission" date="2024-05" db="EMBL/GenBank/DDBJ databases">
        <authorList>
            <person name="Sun Q."/>
            <person name="Zhou Y."/>
        </authorList>
    </citation>
    <scope>NUCLEOTIDE SEQUENCE</scope>
    <source>
        <strain evidence="4">CGMCC 1.11013</strain>
    </source>
</reference>
<evidence type="ECO:0000256" key="1">
    <source>
        <dbReference type="ARBA" id="ARBA00006484"/>
    </source>
</evidence>
<dbReference type="FunFam" id="3.40.50.720:FF:000084">
    <property type="entry name" value="Short-chain dehydrogenase reductase"/>
    <property type="match status" value="1"/>
</dbReference>
<dbReference type="InterPro" id="IPR020904">
    <property type="entry name" value="Sc_DH/Rdtase_CS"/>
</dbReference>
<comment type="caution">
    <text evidence="5">The sequence shown here is derived from an EMBL/GenBank/DDBJ whole genome shotgun (WGS) entry which is preliminary data.</text>
</comment>
<dbReference type="InterPro" id="IPR002347">
    <property type="entry name" value="SDR_fam"/>
</dbReference>
<dbReference type="eggNOG" id="COG1028">
    <property type="taxonomic scope" value="Bacteria"/>
</dbReference>
<evidence type="ECO:0000256" key="2">
    <source>
        <dbReference type="ARBA" id="ARBA00023002"/>
    </source>
</evidence>
<dbReference type="EMBL" id="BMEG01000007">
    <property type="protein sequence ID" value="GGD83296.1"/>
    <property type="molecule type" value="Genomic_DNA"/>
</dbReference>
<dbReference type="AlphaFoldDB" id="A0A069PEF4"/>
<reference evidence="4" key="1">
    <citation type="journal article" date="2014" name="Int. J. Syst. Evol. Microbiol.">
        <title>Complete genome of a new Firmicutes species belonging to the dominant human colonic microbiota ('Ruminococcus bicirculans') reveals two chromosomes and a selective capacity to utilize plant glucans.</title>
        <authorList>
            <consortium name="NISC Comparative Sequencing Program"/>
            <person name="Wegmann U."/>
            <person name="Louis P."/>
            <person name="Goesmann A."/>
            <person name="Henrissat B."/>
            <person name="Duncan S.H."/>
            <person name="Flint H.J."/>
        </authorList>
    </citation>
    <scope>NUCLEOTIDE SEQUENCE</scope>
    <source>
        <strain evidence="4">CGMCC 1.11013</strain>
    </source>
</reference>
<sequence length="251" mass="26665">MQTNTINLKDRVAVVTGGAQGIGLEVGRRLLESGARLVIWDINAAGVEQARGQLGEHEVHFERVDIADYASVQAAVASTLKAAGRIDILINNAAIVGPNAPLIDYPIGAWKQVMDVDLNGTFHCCRAVAPEMIRQNYGRIVNLASVAGKEGNPNAAAYSSAKAAVIAMTKSLGKELARHDIAVNCVTPAVARTPGAMEQAPEHIEYMLGKIPRGRFLELNEAAAMIAWLASEENSFTTAAVFDLSGGRATY</sequence>
<dbReference type="PANTHER" id="PTHR24321:SF15">
    <property type="entry name" value="OXIDOREDUCTASE UCPA"/>
    <property type="match status" value="1"/>
</dbReference>
<name>A0A069PEF4_9BURK</name>
<dbReference type="PROSITE" id="PS00061">
    <property type="entry name" value="ADH_SHORT"/>
    <property type="match status" value="1"/>
</dbReference>
<dbReference type="GO" id="GO:0016491">
    <property type="term" value="F:oxidoreductase activity"/>
    <property type="evidence" value="ECO:0007669"/>
    <property type="project" value="UniProtKB-KW"/>
</dbReference>
<dbReference type="InterPro" id="IPR036291">
    <property type="entry name" value="NAD(P)-bd_dom_sf"/>
</dbReference>
<proteinExistence type="inferred from homology"/>
<keyword evidence="7" id="KW-1185">Reference proteome</keyword>
<dbReference type="Proteomes" id="UP000027439">
    <property type="component" value="Unassembled WGS sequence"/>
</dbReference>
<dbReference type="Proteomes" id="UP000597138">
    <property type="component" value="Unassembled WGS sequence"/>
</dbReference>
<evidence type="ECO:0000313" key="5">
    <source>
        <dbReference type="EMBL" id="KDR35691.1"/>
    </source>
</evidence>
<evidence type="ECO:0000256" key="3">
    <source>
        <dbReference type="RuleBase" id="RU000363"/>
    </source>
</evidence>
<dbReference type="PANTHER" id="PTHR24321">
    <property type="entry name" value="DEHYDROGENASES, SHORT CHAIN"/>
    <property type="match status" value="1"/>
</dbReference>
<dbReference type="RefSeq" id="WP_035962665.1">
    <property type="nucleotide sequence ID" value="NZ_BMEG01000007.1"/>
</dbReference>
<dbReference type="STRING" id="1071679.BG57_28075"/>
<dbReference type="PRINTS" id="PR00080">
    <property type="entry name" value="SDRFAMILY"/>
</dbReference>
<reference evidence="5 6" key="2">
    <citation type="submission" date="2014-03" db="EMBL/GenBank/DDBJ databases">
        <title>Draft Genome Sequences of Four Burkholderia Strains.</title>
        <authorList>
            <person name="Liu X.Y."/>
            <person name="Li C.X."/>
            <person name="Xu J.H."/>
        </authorList>
    </citation>
    <scope>NUCLEOTIDE SEQUENCE [LARGE SCALE GENOMIC DNA]</scope>
    <source>
        <strain evidence="5 6">R27</strain>
    </source>
</reference>
<dbReference type="SUPFAM" id="SSF51735">
    <property type="entry name" value="NAD(P)-binding Rossmann-fold domains"/>
    <property type="match status" value="1"/>
</dbReference>
<comment type="similarity">
    <text evidence="1 3">Belongs to the short-chain dehydrogenases/reductases (SDR) family.</text>
</comment>
<protein>
    <submittedName>
        <fullName evidence="5">3-oxoacyl-ACP reductase</fullName>
    </submittedName>
    <submittedName>
        <fullName evidence="4">Short-chain dehydrogenase/reductase SDR</fullName>
    </submittedName>
</protein>
<keyword evidence="2" id="KW-0560">Oxidoreductase</keyword>
<accession>A0A069PEF4</accession>
<dbReference type="PRINTS" id="PR00081">
    <property type="entry name" value="GDHRDH"/>
</dbReference>
<dbReference type="CDD" id="cd05233">
    <property type="entry name" value="SDR_c"/>
    <property type="match status" value="1"/>
</dbReference>
<evidence type="ECO:0000313" key="7">
    <source>
        <dbReference type="Proteomes" id="UP000597138"/>
    </source>
</evidence>
<evidence type="ECO:0000313" key="4">
    <source>
        <dbReference type="EMBL" id="GGD83296.1"/>
    </source>
</evidence>